<keyword evidence="2" id="KW-1185">Reference proteome</keyword>
<comment type="caution">
    <text evidence="1">The sequence shown here is derived from an EMBL/GenBank/DDBJ whole genome shotgun (WGS) entry which is preliminary data.</text>
</comment>
<organism evidence="1 2">
    <name type="scientific">Naganishia adeliensis</name>
    <dbReference type="NCBI Taxonomy" id="92952"/>
    <lineage>
        <taxon>Eukaryota</taxon>
        <taxon>Fungi</taxon>
        <taxon>Dikarya</taxon>
        <taxon>Basidiomycota</taxon>
        <taxon>Agaricomycotina</taxon>
        <taxon>Tremellomycetes</taxon>
        <taxon>Filobasidiales</taxon>
        <taxon>Filobasidiaceae</taxon>
        <taxon>Naganishia</taxon>
    </lineage>
</organism>
<evidence type="ECO:0000313" key="2">
    <source>
        <dbReference type="Proteomes" id="UP001230649"/>
    </source>
</evidence>
<protein>
    <submittedName>
        <fullName evidence="1">Uncharacterized protein</fullName>
    </submittedName>
</protein>
<dbReference type="Proteomes" id="UP001230649">
    <property type="component" value="Unassembled WGS sequence"/>
</dbReference>
<evidence type="ECO:0000313" key="1">
    <source>
        <dbReference type="EMBL" id="KAJ9108519.1"/>
    </source>
</evidence>
<name>A0ACC2W9U9_9TREE</name>
<gene>
    <name evidence="1" type="ORF">QFC20_003425</name>
</gene>
<accession>A0ACC2W9U9</accession>
<dbReference type="EMBL" id="JASBWS010000031">
    <property type="protein sequence ID" value="KAJ9108519.1"/>
    <property type="molecule type" value="Genomic_DNA"/>
</dbReference>
<reference evidence="1" key="1">
    <citation type="submission" date="2023-04" db="EMBL/GenBank/DDBJ databases">
        <title>Draft Genome sequencing of Naganishia species isolated from polar environments using Oxford Nanopore Technology.</title>
        <authorList>
            <person name="Leo P."/>
            <person name="Venkateswaran K."/>
        </authorList>
    </citation>
    <scope>NUCLEOTIDE SEQUENCE</scope>
    <source>
        <strain evidence="1">MNA-CCFEE 5262</strain>
    </source>
</reference>
<sequence>METRRGRRSVIDLTAPSESPPEIPRPLIATASIAPRRRLRDGSHSSRSSSTATLSERNGPTNNALASGSRNRVAVAERRSSDETRASGSTSSGSRSGPSRTAGSTSNGEPRAKRARLRMSPEEERTSRSIGGGSRTVSRSSRPSDSTTGSTSRARPATVDDFEADSSEEAIPPLPVSDGSGEVEDEDDKTDAMTVNTDMIDDIQQYDIVQDSSQESATPAVAPARNQVRDPDEFDELANDGDIYISDNKTEDDEDDFEVVSHVKKETKNHGHDAERTTTGSEGKGKAPVKVDPDEPPENLLASFGGLSVGRQFVATVF</sequence>
<proteinExistence type="predicted"/>